<proteinExistence type="predicted"/>
<sequence>MESSYKDFAIDIAKYFLDFLETSFHKRRVPKRSISSKNENNLLTGVNLRKYPNFKKDVLSLVNENFAKKELVIAKGKYTRHISSFILEAVAKYTESLTEETFEEFQDLVSNSIKTIVKEYELDLESAKVQFLDIIKENIASFFVAPLIEVIQEPLNKKHSFGEDLLINIDDELLSLLADKAEGAVSD</sequence>
<accession>A0A0F9BTM9</accession>
<name>A0A0F9BTM9_9ZZZZ</name>
<dbReference type="EMBL" id="LAZR01050261">
    <property type="protein sequence ID" value="KKK87751.1"/>
    <property type="molecule type" value="Genomic_DNA"/>
</dbReference>
<feature type="non-terminal residue" evidence="1">
    <location>
        <position position="187"/>
    </location>
</feature>
<dbReference type="AlphaFoldDB" id="A0A0F9BTM9"/>
<comment type="caution">
    <text evidence="1">The sequence shown here is derived from an EMBL/GenBank/DDBJ whole genome shotgun (WGS) entry which is preliminary data.</text>
</comment>
<evidence type="ECO:0000313" key="1">
    <source>
        <dbReference type="EMBL" id="KKK87751.1"/>
    </source>
</evidence>
<organism evidence="1">
    <name type="scientific">marine sediment metagenome</name>
    <dbReference type="NCBI Taxonomy" id="412755"/>
    <lineage>
        <taxon>unclassified sequences</taxon>
        <taxon>metagenomes</taxon>
        <taxon>ecological metagenomes</taxon>
    </lineage>
</organism>
<reference evidence="1" key="1">
    <citation type="journal article" date="2015" name="Nature">
        <title>Complex archaea that bridge the gap between prokaryotes and eukaryotes.</title>
        <authorList>
            <person name="Spang A."/>
            <person name="Saw J.H."/>
            <person name="Jorgensen S.L."/>
            <person name="Zaremba-Niedzwiedzka K."/>
            <person name="Martijn J."/>
            <person name="Lind A.E."/>
            <person name="van Eijk R."/>
            <person name="Schleper C."/>
            <person name="Guy L."/>
            <person name="Ettema T.J."/>
        </authorList>
    </citation>
    <scope>NUCLEOTIDE SEQUENCE</scope>
</reference>
<gene>
    <name evidence="1" type="ORF">LCGC14_2750110</name>
</gene>
<protein>
    <submittedName>
        <fullName evidence="1">Uncharacterized protein</fullName>
    </submittedName>
</protein>